<comment type="subcellular location">
    <subcellularLocation>
        <location evidence="1 7">Cell outer membrane</location>
        <topology evidence="1 7">Multi-pass membrane protein</topology>
    </subcellularLocation>
</comment>
<dbReference type="NCBIfam" id="TIGR04057">
    <property type="entry name" value="SusC_RagA_signa"/>
    <property type="match status" value="1"/>
</dbReference>
<evidence type="ECO:0000256" key="2">
    <source>
        <dbReference type="ARBA" id="ARBA00022448"/>
    </source>
</evidence>
<keyword evidence="4 7" id="KW-0812">Transmembrane</keyword>
<name>A0A415BXD7_PHOVU</name>
<dbReference type="InterPro" id="IPR023996">
    <property type="entry name" value="TonB-dep_OMP_SusC/RagA"/>
</dbReference>
<dbReference type="Proteomes" id="UP000285777">
    <property type="component" value="Unassembled WGS sequence"/>
</dbReference>
<evidence type="ECO:0000256" key="4">
    <source>
        <dbReference type="ARBA" id="ARBA00022692"/>
    </source>
</evidence>
<comment type="caution">
    <text evidence="9">The sequence shown here is derived from an EMBL/GenBank/DDBJ whole genome shotgun (WGS) entry which is preliminary data.</text>
</comment>
<dbReference type="InterPro" id="IPR023997">
    <property type="entry name" value="TonB-dep_OMP_SusC/RagA_CS"/>
</dbReference>
<dbReference type="AlphaFoldDB" id="A0A415BXD7"/>
<dbReference type="Gene3D" id="2.40.170.20">
    <property type="entry name" value="TonB-dependent receptor, beta-barrel domain"/>
    <property type="match status" value="1"/>
</dbReference>
<dbReference type="Gene3D" id="2.60.40.1120">
    <property type="entry name" value="Carboxypeptidase-like, regulatory domain"/>
    <property type="match status" value="1"/>
</dbReference>
<dbReference type="InterPro" id="IPR012910">
    <property type="entry name" value="Plug_dom"/>
</dbReference>
<dbReference type="Pfam" id="PF07715">
    <property type="entry name" value="Plug"/>
    <property type="match status" value="1"/>
</dbReference>
<dbReference type="GO" id="GO:0009279">
    <property type="term" value="C:cell outer membrane"/>
    <property type="evidence" value="ECO:0007669"/>
    <property type="project" value="UniProtKB-SubCell"/>
</dbReference>
<evidence type="ECO:0000256" key="5">
    <source>
        <dbReference type="ARBA" id="ARBA00023136"/>
    </source>
</evidence>
<evidence type="ECO:0000256" key="3">
    <source>
        <dbReference type="ARBA" id="ARBA00022452"/>
    </source>
</evidence>
<comment type="similarity">
    <text evidence="7">Belongs to the TonB-dependent receptor family.</text>
</comment>
<sequence>MKNILYQESIVEIKHLFRMMRNTLLALFVFAGTAFATESYSQTMKVTVVADNVSTGKVISEIEKQTDYLFVYNVNEVNLKRNVKVNAQNKSVAEVLNKVFEGTDIYYAMEGKNIMLMSKAKDGEAAQQANKVTGIVKDANGEPVIGANVMVKGQSIGTITDIDGRFVLDAPKDAVLQITYIGYVSQEVKVSGKKEINVVLKEDAETLDEVVVIGYGSVKKSSLTNAVSKMNASAMKDRPMSRPESALQGQLAGVVVRSTTGEPGQDIQIRVRGAASVNANSDPLYVVDGMPMNTLAGINPSDIESMEVLKDAASAAIYGSRGSNGVVMVTTKQGRKGKASVSLNATYGVQTLEKKLDTMTPEEWMSFNVKAIDARYLAEAKRLGHVNAQISDSNEQRMLNINSDISTPNYKYILDPRWFNYLDAETRAGHPNHLNNSESLALLDWQDEFYQPAAVSEINLNVSGGSENTSYMFSGGVFNQEGLAHGTKYRRYSLRANIDSKINKYITAGVVIAPTFMQRYGAGLANGKDSQGHIVNQIAPVADAEAGYGTNSEPYSAYLWAYSQMANPIKKMENLRRDDILRLMAKGYVRVTPIEKLNIELTGSVNYYDSEGMSYNYTANDINWTQGEGAYSSGGHSTGKNWNTLLQAIVNYERTFNKHTVNIMLGTSSEQTNIGFNTNQTYNRPFPNDALQYTFSQATMAVGTSSVSQLTPLKLASFFGRLQYNYDDRYLFSGSLRYDGCSIFGANNKWGVFPAFSAGWNISRETFFTNLNLHWFNNLKLRASYGATGNNAISNTAAYASLTAGSYAGYPSYYANSLGNADLGWEKTYSTDLAVDMSFLDNRIQFSFDWYTKKTTNLLYSIPSMGASGFSKVWGNMGEIKNQGFDIELNTINLAGGFKWNTSFNLSYNKNKVISLGEANTPVYSGFDGSNFSNILRVGEQAYAFYMYNAIGVWKSQKEIDEYAASIGKQATDLKFENRQIYPGDLRYEDVNGDGSWDKDNDRVILGSPSPKFVYGMTNSFSYKGFDLSILLTAQTGGKIFGVLGRALDRPGMDPNCNMMDRWMHAWWSEEEPGDGTVPYILSTTTGGTVDSRWLHSSDYLRIKNITLGYQIPVNPKFISNLRVYLSVENLLKWDNYYNGYSPESANTANTALGLDYGSYPSARTLTFGVNINF</sequence>
<dbReference type="InterPro" id="IPR037066">
    <property type="entry name" value="Plug_dom_sf"/>
</dbReference>
<dbReference type="EMBL" id="QRLF01000001">
    <property type="protein sequence ID" value="RHI97510.1"/>
    <property type="molecule type" value="Genomic_DNA"/>
</dbReference>
<keyword evidence="6 7" id="KW-0998">Cell outer membrane</keyword>
<dbReference type="InterPro" id="IPR011662">
    <property type="entry name" value="Secretin/TonB_short_N"/>
</dbReference>
<dbReference type="FunFam" id="2.60.40.1120:FF:000003">
    <property type="entry name" value="Outer membrane protein Omp121"/>
    <property type="match status" value="1"/>
</dbReference>
<dbReference type="Pfam" id="PF13715">
    <property type="entry name" value="CarbopepD_reg_2"/>
    <property type="match status" value="1"/>
</dbReference>
<keyword evidence="5 7" id="KW-0472">Membrane</keyword>
<dbReference type="InterPro" id="IPR008969">
    <property type="entry name" value="CarboxyPept-like_regulatory"/>
</dbReference>
<evidence type="ECO:0000313" key="10">
    <source>
        <dbReference type="Proteomes" id="UP000285777"/>
    </source>
</evidence>
<evidence type="ECO:0000256" key="6">
    <source>
        <dbReference type="ARBA" id="ARBA00023237"/>
    </source>
</evidence>
<dbReference type="Gene3D" id="2.170.130.10">
    <property type="entry name" value="TonB-dependent receptor, plug domain"/>
    <property type="match status" value="1"/>
</dbReference>
<keyword evidence="2 7" id="KW-0813">Transport</keyword>
<feature type="domain" description="Secretin/TonB short N-terminal" evidence="8">
    <location>
        <begin position="68"/>
        <end position="119"/>
    </location>
</feature>
<dbReference type="NCBIfam" id="TIGR04056">
    <property type="entry name" value="OMP_RagA_SusC"/>
    <property type="match status" value="1"/>
</dbReference>
<dbReference type="InterPro" id="IPR036942">
    <property type="entry name" value="Beta-barrel_TonB_sf"/>
</dbReference>
<evidence type="ECO:0000256" key="1">
    <source>
        <dbReference type="ARBA" id="ARBA00004571"/>
    </source>
</evidence>
<reference evidence="9 10" key="1">
    <citation type="submission" date="2018-08" db="EMBL/GenBank/DDBJ databases">
        <title>A genome reference for cultivated species of the human gut microbiota.</title>
        <authorList>
            <person name="Zou Y."/>
            <person name="Xue W."/>
            <person name="Luo G."/>
        </authorList>
    </citation>
    <scope>NUCLEOTIDE SEQUENCE [LARGE SCALE GENOMIC DNA]</scope>
    <source>
        <strain evidence="9 10">AM13-21</strain>
    </source>
</reference>
<dbReference type="InterPro" id="IPR039426">
    <property type="entry name" value="TonB-dep_rcpt-like"/>
</dbReference>
<dbReference type="SUPFAM" id="SSF49464">
    <property type="entry name" value="Carboxypeptidase regulatory domain-like"/>
    <property type="match status" value="1"/>
</dbReference>
<dbReference type="SMART" id="SM00965">
    <property type="entry name" value="STN"/>
    <property type="match status" value="1"/>
</dbReference>
<organism evidence="9 10">
    <name type="scientific">Phocaeicola vulgatus</name>
    <name type="common">Bacteroides vulgatus</name>
    <dbReference type="NCBI Taxonomy" id="821"/>
    <lineage>
        <taxon>Bacteria</taxon>
        <taxon>Pseudomonadati</taxon>
        <taxon>Bacteroidota</taxon>
        <taxon>Bacteroidia</taxon>
        <taxon>Bacteroidales</taxon>
        <taxon>Bacteroidaceae</taxon>
        <taxon>Phocaeicola</taxon>
    </lineage>
</organism>
<keyword evidence="3 7" id="KW-1134">Transmembrane beta strand</keyword>
<gene>
    <name evidence="9" type="ORF">DW150_00440</name>
</gene>
<evidence type="ECO:0000259" key="8">
    <source>
        <dbReference type="SMART" id="SM00965"/>
    </source>
</evidence>
<evidence type="ECO:0000313" key="9">
    <source>
        <dbReference type="EMBL" id="RHI97510.1"/>
    </source>
</evidence>
<dbReference type="PROSITE" id="PS52016">
    <property type="entry name" value="TONB_DEPENDENT_REC_3"/>
    <property type="match status" value="1"/>
</dbReference>
<dbReference type="FunFam" id="2.170.130.10:FF:000008">
    <property type="entry name" value="SusC/RagA family TonB-linked outer membrane protein"/>
    <property type="match status" value="1"/>
</dbReference>
<accession>A0A415BXD7</accession>
<dbReference type="RefSeq" id="WP_118289566.1">
    <property type="nucleotide sequence ID" value="NZ_QRLF01000001.1"/>
</dbReference>
<dbReference type="SUPFAM" id="SSF56935">
    <property type="entry name" value="Porins"/>
    <property type="match status" value="1"/>
</dbReference>
<dbReference type="Pfam" id="PF07660">
    <property type="entry name" value="STN"/>
    <property type="match status" value="1"/>
</dbReference>
<evidence type="ECO:0000256" key="7">
    <source>
        <dbReference type="PROSITE-ProRule" id="PRU01360"/>
    </source>
</evidence>
<protein>
    <submittedName>
        <fullName evidence="9">SusC/RagA family TonB-linked outer membrane protein</fullName>
    </submittedName>
</protein>
<proteinExistence type="inferred from homology"/>